<evidence type="ECO:0000313" key="5">
    <source>
        <dbReference type="EMBL" id="KAK4324481.1"/>
    </source>
</evidence>
<keyword evidence="8" id="KW-1185">Reference proteome</keyword>
<proteinExistence type="predicted"/>
<gene>
    <name evidence="6" type="ORF">Pmani_001486</name>
    <name evidence="7" type="ORF">Pmani_001496</name>
    <name evidence="4" type="ORF">Pmani_004884</name>
    <name evidence="5" type="ORF">Pmani_004888</name>
    <name evidence="3" type="ORF">Pmani_008309</name>
    <name evidence="2" type="ORF">Pmani_022266</name>
    <name evidence="1" type="ORF">Pmani_022892</name>
</gene>
<protein>
    <submittedName>
        <fullName evidence="4">Uncharacterized protein</fullName>
    </submittedName>
</protein>
<dbReference type="Proteomes" id="UP001292094">
    <property type="component" value="Unassembled WGS sequence"/>
</dbReference>
<name>A0AAE1QFZ1_9EUCA</name>
<evidence type="ECO:0000313" key="3">
    <source>
        <dbReference type="EMBL" id="KAK4320869.1"/>
    </source>
</evidence>
<dbReference type="EMBL" id="JAWZYT010002217">
    <property type="protein sequence ID" value="KAK4305882.1"/>
    <property type="molecule type" value="Genomic_DNA"/>
</dbReference>
<comment type="caution">
    <text evidence="4">The sequence shown here is derived from an EMBL/GenBank/DDBJ whole genome shotgun (WGS) entry which is preliminary data.</text>
</comment>
<dbReference type="EMBL" id="JAWZYT010000358">
    <property type="protein sequence ID" value="KAK4324477.1"/>
    <property type="molecule type" value="Genomic_DNA"/>
</dbReference>
<dbReference type="EMBL" id="JAWZYT010000358">
    <property type="protein sequence ID" value="KAK4324481.1"/>
    <property type="molecule type" value="Genomic_DNA"/>
</dbReference>
<evidence type="ECO:0000313" key="2">
    <source>
        <dbReference type="EMBL" id="KAK4305882.1"/>
    </source>
</evidence>
<dbReference type="EMBL" id="JAWZYT010000632">
    <property type="protein sequence ID" value="KAK4320869.1"/>
    <property type="molecule type" value="Genomic_DNA"/>
</dbReference>
<dbReference type="EMBL" id="JAWZYT010000104">
    <property type="protein sequence ID" value="KAK4328022.1"/>
    <property type="molecule type" value="Genomic_DNA"/>
</dbReference>
<dbReference type="AlphaFoldDB" id="A0AAE1QFZ1"/>
<accession>A0AAE1QFZ1</accession>
<dbReference type="EMBL" id="JAWZYT010002314">
    <property type="protein sequence ID" value="KAK4305213.1"/>
    <property type="molecule type" value="Genomic_DNA"/>
</dbReference>
<evidence type="ECO:0000313" key="8">
    <source>
        <dbReference type="Proteomes" id="UP001292094"/>
    </source>
</evidence>
<sequence>MVTHRYSRAALFQLKRGSIYPPGDVMTHLKLLGLYHGRGCKAGRNKHRPIPVITTANKQKKVATVKPRNLICVPRLWFA</sequence>
<evidence type="ECO:0000313" key="6">
    <source>
        <dbReference type="EMBL" id="KAK4328012.1"/>
    </source>
</evidence>
<organism evidence="4 8">
    <name type="scientific">Petrolisthes manimaculis</name>
    <dbReference type="NCBI Taxonomy" id="1843537"/>
    <lineage>
        <taxon>Eukaryota</taxon>
        <taxon>Metazoa</taxon>
        <taxon>Ecdysozoa</taxon>
        <taxon>Arthropoda</taxon>
        <taxon>Crustacea</taxon>
        <taxon>Multicrustacea</taxon>
        <taxon>Malacostraca</taxon>
        <taxon>Eumalacostraca</taxon>
        <taxon>Eucarida</taxon>
        <taxon>Decapoda</taxon>
        <taxon>Pleocyemata</taxon>
        <taxon>Anomura</taxon>
        <taxon>Galatheoidea</taxon>
        <taxon>Porcellanidae</taxon>
        <taxon>Petrolisthes</taxon>
    </lineage>
</organism>
<dbReference type="EMBL" id="JAWZYT010000104">
    <property type="protein sequence ID" value="KAK4328012.1"/>
    <property type="molecule type" value="Genomic_DNA"/>
</dbReference>
<reference evidence="4" key="1">
    <citation type="submission" date="2023-11" db="EMBL/GenBank/DDBJ databases">
        <title>Genome assemblies of two species of porcelain crab, Petrolisthes cinctipes and Petrolisthes manimaculis (Anomura: Porcellanidae).</title>
        <authorList>
            <person name="Angst P."/>
        </authorList>
    </citation>
    <scope>NUCLEOTIDE SEQUENCE</scope>
    <source>
        <strain evidence="4">PB745_02</strain>
        <tissue evidence="4">Gill</tissue>
    </source>
</reference>
<evidence type="ECO:0000313" key="7">
    <source>
        <dbReference type="EMBL" id="KAK4328022.1"/>
    </source>
</evidence>
<evidence type="ECO:0000313" key="4">
    <source>
        <dbReference type="EMBL" id="KAK4324477.1"/>
    </source>
</evidence>
<evidence type="ECO:0000313" key="1">
    <source>
        <dbReference type="EMBL" id="KAK4305213.1"/>
    </source>
</evidence>